<accession>A0A6A6ZLI8</accession>
<dbReference type="Proteomes" id="UP000799424">
    <property type="component" value="Unassembled WGS sequence"/>
</dbReference>
<sequence length="85" mass="9867">THCLDCGELKDDGHLGDEAQRKCSKDCIRCGHPHNGEHCPNIYASTAWWKKHELRCRLPSLEECQQMDIRMRPTEIEAEELIHRG</sequence>
<dbReference type="EMBL" id="MU006238">
    <property type="protein sequence ID" value="KAF2821194.1"/>
    <property type="molecule type" value="Genomic_DNA"/>
</dbReference>
<proteinExistence type="predicted"/>
<organism evidence="1 2">
    <name type="scientific">Ophiobolus disseminans</name>
    <dbReference type="NCBI Taxonomy" id="1469910"/>
    <lineage>
        <taxon>Eukaryota</taxon>
        <taxon>Fungi</taxon>
        <taxon>Dikarya</taxon>
        <taxon>Ascomycota</taxon>
        <taxon>Pezizomycotina</taxon>
        <taxon>Dothideomycetes</taxon>
        <taxon>Pleosporomycetidae</taxon>
        <taxon>Pleosporales</taxon>
        <taxon>Pleosporineae</taxon>
        <taxon>Phaeosphaeriaceae</taxon>
        <taxon>Ophiobolus</taxon>
    </lineage>
</organism>
<evidence type="ECO:0000313" key="1">
    <source>
        <dbReference type="EMBL" id="KAF2821194.1"/>
    </source>
</evidence>
<protein>
    <submittedName>
        <fullName evidence="1">Uncharacterized protein</fullName>
    </submittedName>
</protein>
<gene>
    <name evidence="1" type="ORF">CC86DRAFT_303729</name>
</gene>
<reference evidence="1" key="1">
    <citation type="journal article" date="2020" name="Stud. Mycol.">
        <title>101 Dothideomycetes genomes: a test case for predicting lifestyles and emergence of pathogens.</title>
        <authorList>
            <person name="Haridas S."/>
            <person name="Albert R."/>
            <person name="Binder M."/>
            <person name="Bloem J."/>
            <person name="Labutti K."/>
            <person name="Salamov A."/>
            <person name="Andreopoulos B."/>
            <person name="Baker S."/>
            <person name="Barry K."/>
            <person name="Bills G."/>
            <person name="Bluhm B."/>
            <person name="Cannon C."/>
            <person name="Castanera R."/>
            <person name="Culley D."/>
            <person name="Daum C."/>
            <person name="Ezra D."/>
            <person name="Gonzalez J."/>
            <person name="Henrissat B."/>
            <person name="Kuo A."/>
            <person name="Liang C."/>
            <person name="Lipzen A."/>
            <person name="Lutzoni F."/>
            <person name="Magnuson J."/>
            <person name="Mondo S."/>
            <person name="Nolan M."/>
            <person name="Ohm R."/>
            <person name="Pangilinan J."/>
            <person name="Park H.-J."/>
            <person name="Ramirez L."/>
            <person name="Alfaro M."/>
            <person name="Sun H."/>
            <person name="Tritt A."/>
            <person name="Yoshinaga Y."/>
            <person name="Zwiers L.-H."/>
            <person name="Turgeon B."/>
            <person name="Goodwin S."/>
            <person name="Spatafora J."/>
            <person name="Crous P."/>
            <person name="Grigoriev I."/>
        </authorList>
    </citation>
    <scope>NUCLEOTIDE SEQUENCE</scope>
    <source>
        <strain evidence="1">CBS 113818</strain>
    </source>
</reference>
<name>A0A6A6ZLI8_9PLEO</name>
<evidence type="ECO:0000313" key="2">
    <source>
        <dbReference type="Proteomes" id="UP000799424"/>
    </source>
</evidence>
<keyword evidence="2" id="KW-1185">Reference proteome</keyword>
<dbReference type="AlphaFoldDB" id="A0A6A6ZLI8"/>
<feature type="non-terminal residue" evidence="1">
    <location>
        <position position="1"/>
    </location>
</feature>